<sequence>MAETVLRAYGDWANVTKVIIDDVAAEAGVSIKTVSRVMNREPNVRPATRQKVEEAAKRLGYRPNASARGLAGNRSYLIALLYDSPSAAYLTNLQSGVLAATQAENYGMVLQPCQYDDPHLADKILTTIRDARLDGVVLTPPLSDHRGLIDSLVDAGIPHVIVSPPATYMETSGGLCVYVDDKAAAQEMTAYILGTGLTRIAFIKGTPTHGAALQRFDGYKDALKAAGLDLDPELVKQGYFDFESGVKAAEELLALPQPPSAIFASNDEMAAGVLHVAHERGLKVPDDVSVVGFDDTPLSRQIWPALTTVRQPIRQMGGCAARMLISRIRQSGDAASTALPYELVIRHSTGGPK</sequence>
<gene>
    <name evidence="5" type="ORF">GCM10017044_04270</name>
</gene>
<dbReference type="GO" id="GO:0000976">
    <property type="term" value="F:transcription cis-regulatory region binding"/>
    <property type="evidence" value="ECO:0007669"/>
    <property type="project" value="TreeGrafter"/>
</dbReference>
<dbReference type="PROSITE" id="PS00356">
    <property type="entry name" value="HTH_LACI_1"/>
    <property type="match status" value="1"/>
</dbReference>
<evidence type="ECO:0000313" key="6">
    <source>
        <dbReference type="Proteomes" id="UP000630923"/>
    </source>
</evidence>
<protein>
    <submittedName>
        <fullName evidence="5">LacI family transcriptional regulator</fullName>
    </submittedName>
</protein>
<accession>A0A919E4X9</accession>
<dbReference type="SMART" id="SM00354">
    <property type="entry name" value="HTH_LACI"/>
    <property type="match status" value="1"/>
</dbReference>
<dbReference type="Proteomes" id="UP000630923">
    <property type="component" value="Unassembled WGS sequence"/>
</dbReference>
<dbReference type="Gene3D" id="3.40.50.2300">
    <property type="match status" value="2"/>
</dbReference>
<dbReference type="Pfam" id="PF00356">
    <property type="entry name" value="LacI"/>
    <property type="match status" value="1"/>
</dbReference>
<dbReference type="SUPFAM" id="SSF47413">
    <property type="entry name" value="lambda repressor-like DNA-binding domains"/>
    <property type="match status" value="1"/>
</dbReference>
<evidence type="ECO:0000256" key="2">
    <source>
        <dbReference type="ARBA" id="ARBA00023125"/>
    </source>
</evidence>
<reference evidence="5" key="1">
    <citation type="journal article" date="2014" name="Int. J. Syst. Evol. Microbiol.">
        <title>Complete genome sequence of Corynebacterium casei LMG S-19264T (=DSM 44701T), isolated from a smear-ripened cheese.</title>
        <authorList>
            <consortium name="US DOE Joint Genome Institute (JGI-PGF)"/>
            <person name="Walter F."/>
            <person name="Albersmeier A."/>
            <person name="Kalinowski J."/>
            <person name="Ruckert C."/>
        </authorList>
    </citation>
    <scope>NUCLEOTIDE SEQUENCE</scope>
    <source>
        <strain evidence="5">KCTC 42590</strain>
    </source>
</reference>
<dbReference type="SUPFAM" id="SSF53822">
    <property type="entry name" value="Periplasmic binding protein-like I"/>
    <property type="match status" value="1"/>
</dbReference>
<dbReference type="InterPro" id="IPR028082">
    <property type="entry name" value="Peripla_BP_I"/>
</dbReference>
<keyword evidence="3" id="KW-0804">Transcription</keyword>
<dbReference type="CDD" id="cd01545">
    <property type="entry name" value="PBP1_SalR"/>
    <property type="match status" value="1"/>
</dbReference>
<reference evidence="5" key="2">
    <citation type="submission" date="2020-09" db="EMBL/GenBank/DDBJ databases">
        <authorList>
            <person name="Sun Q."/>
            <person name="Kim S."/>
        </authorList>
    </citation>
    <scope>NUCLEOTIDE SEQUENCE</scope>
    <source>
        <strain evidence="5">KCTC 42590</strain>
    </source>
</reference>
<evidence type="ECO:0000259" key="4">
    <source>
        <dbReference type="PROSITE" id="PS50932"/>
    </source>
</evidence>
<keyword evidence="6" id="KW-1185">Reference proteome</keyword>
<dbReference type="PROSITE" id="PS50932">
    <property type="entry name" value="HTH_LACI_2"/>
    <property type="match status" value="1"/>
</dbReference>
<proteinExistence type="predicted"/>
<evidence type="ECO:0000256" key="3">
    <source>
        <dbReference type="ARBA" id="ARBA00023163"/>
    </source>
</evidence>
<comment type="caution">
    <text evidence="5">The sequence shown here is derived from an EMBL/GenBank/DDBJ whole genome shotgun (WGS) entry which is preliminary data.</text>
</comment>
<evidence type="ECO:0000256" key="1">
    <source>
        <dbReference type="ARBA" id="ARBA00023015"/>
    </source>
</evidence>
<keyword evidence="1" id="KW-0805">Transcription regulation</keyword>
<feature type="domain" description="HTH lacI-type" evidence="4">
    <location>
        <begin position="18"/>
        <end position="72"/>
    </location>
</feature>
<dbReference type="InterPro" id="IPR046335">
    <property type="entry name" value="LacI/GalR-like_sensor"/>
</dbReference>
<dbReference type="CDD" id="cd01392">
    <property type="entry name" value="HTH_LacI"/>
    <property type="match status" value="1"/>
</dbReference>
<dbReference type="InterPro" id="IPR000843">
    <property type="entry name" value="HTH_LacI"/>
</dbReference>
<dbReference type="Pfam" id="PF13377">
    <property type="entry name" value="Peripla_BP_3"/>
    <property type="match status" value="1"/>
</dbReference>
<name>A0A919E4X9_9PROT</name>
<keyword evidence="2" id="KW-0238">DNA-binding</keyword>
<dbReference type="PANTHER" id="PTHR30146">
    <property type="entry name" value="LACI-RELATED TRANSCRIPTIONAL REPRESSOR"/>
    <property type="match status" value="1"/>
</dbReference>
<dbReference type="AlphaFoldDB" id="A0A919E4X9"/>
<dbReference type="InterPro" id="IPR010982">
    <property type="entry name" value="Lambda_DNA-bd_dom_sf"/>
</dbReference>
<organism evidence="5 6">
    <name type="scientific">Kordiimonas sediminis</name>
    <dbReference type="NCBI Taxonomy" id="1735581"/>
    <lineage>
        <taxon>Bacteria</taxon>
        <taxon>Pseudomonadati</taxon>
        <taxon>Pseudomonadota</taxon>
        <taxon>Alphaproteobacteria</taxon>
        <taxon>Kordiimonadales</taxon>
        <taxon>Kordiimonadaceae</taxon>
        <taxon>Kordiimonas</taxon>
    </lineage>
</organism>
<dbReference type="GO" id="GO:0003700">
    <property type="term" value="F:DNA-binding transcription factor activity"/>
    <property type="evidence" value="ECO:0007669"/>
    <property type="project" value="TreeGrafter"/>
</dbReference>
<dbReference type="Gene3D" id="1.10.260.40">
    <property type="entry name" value="lambda repressor-like DNA-binding domains"/>
    <property type="match status" value="1"/>
</dbReference>
<dbReference type="EMBL" id="BNCI01000001">
    <property type="protein sequence ID" value="GHF13404.1"/>
    <property type="molecule type" value="Genomic_DNA"/>
</dbReference>
<dbReference type="PANTHER" id="PTHR30146:SF153">
    <property type="entry name" value="LACTOSE OPERON REPRESSOR"/>
    <property type="match status" value="1"/>
</dbReference>
<evidence type="ECO:0000313" key="5">
    <source>
        <dbReference type="EMBL" id="GHF13404.1"/>
    </source>
</evidence>